<dbReference type="InParanoid" id="D6WUF2"/>
<accession>D6WUF2</accession>
<gene>
    <name evidence="1" type="primary">GLEAN_13274</name>
    <name evidence="1" type="ORF">TcasGA2_TC013274</name>
</gene>
<name>D6WUF2_TRICA</name>
<dbReference type="PhylomeDB" id="D6WUF2"/>
<reference evidence="1 2" key="1">
    <citation type="journal article" date="2008" name="Nature">
        <title>The genome of the model beetle and pest Tribolium castaneum.</title>
        <authorList>
            <consortium name="Tribolium Genome Sequencing Consortium"/>
            <person name="Richards S."/>
            <person name="Gibbs R.A."/>
            <person name="Weinstock G.M."/>
            <person name="Brown S.J."/>
            <person name="Denell R."/>
            <person name="Beeman R.W."/>
            <person name="Gibbs R."/>
            <person name="Beeman R.W."/>
            <person name="Brown S.J."/>
            <person name="Bucher G."/>
            <person name="Friedrich M."/>
            <person name="Grimmelikhuijzen C.J."/>
            <person name="Klingler M."/>
            <person name="Lorenzen M."/>
            <person name="Richards S."/>
            <person name="Roth S."/>
            <person name="Schroder R."/>
            <person name="Tautz D."/>
            <person name="Zdobnov E.M."/>
            <person name="Muzny D."/>
            <person name="Gibbs R.A."/>
            <person name="Weinstock G.M."/>
            <person name="Attaway T."/>
            <person name="Bell S."/>
            <person name="Buhay C.J."/>
            <person name="Chandrabose M.N."/>
            <person name="Chavez D."/>
            <person name="Clerk-Blankenburg K.P."/>
            <person name="Cree A."/>
            <person name="Dao M."/>
            <person name="Davis C."/>
            <person name="Chacko J."/>
            <person name="Dinh H."/>
            <person name="Dugan-Rocha S."/>
            <person name="Fowler G."/>
            <person name="Garner T.T."/>
            <person name="Garnes J."/>
            <person name="Gnirke A."/>
            <person name="Hawes A."/>
            <person name="Hernandez J."/>
            <person name="Hines S."/>
            <person name="Holder M."/>
            <person name="Hume J."/>
            <person name="Jhangiani S.N."/>
            <person name="Joshi V."/>
            <person name="Khan Z.M."/>
            <person name="Jackson L."/>
            <person name="Kovar C."/>
            <person name="Kowis A."/>
            <person name="Lee S."/>
            <person name="Lewis L.R."/>
            <person name="Margolis J."/>
            <person name="Morgan M."/>
            <person name="Nazareth L.V."/>
            <person name="Nguyen N."/>
            <person name="Okwuonu G."/>
            <person name="Parker D."/>
            <person name="Richards S."/>
            <person name="Ruiz S.J."/>
            <person name="Santibanez J."/>
            <person name="Savard J."/>
            <person name="Scherer S.E."/>
            <person name="Schneider B."/>
            <person name="Sodergren E."/>
            <person name="Tautz D."/>
            <person name="Vattahil S."/>
            <person name="Villasana D."/>
            <person name="White C.S."/>
            <person name="Wright R."/>
            <person name="Park Y."/>
            <person name="Beeman R.W."/>
            <person name="Lord J."/>
            <person name="Oppert B."/>
            <person name="Lorenzen M."/>
            <person name="Brown S."/>
            <person name="Wang L."/>
            <person name="Savard J."/>
            <person name="Tautz D."/>
            <person name="Richards S."/>
            <person name="Weinstock G."/>
            <person name="Gibbs R.A."/>
            <person name="Liu Y."/>
            <person name="Worley K."/>
            <person name="Weinstock G."/>
            <person name="Elsik C.G."/>
            <person name="Reese J.T."/>
            <person name="Elhaik E."/>
            <person name="Landan G."/>
            <person name="Graur D."/>
            <person name="Arensburger P."/>
            <person name="Atkinson P."/>
            <person name="Beeman R.W."/>
            <person name="Beidler J."/>
            <person name="Brown S.J."/>
            <person name="Demuth J.P."/>
            <person name="Drury D.W."/>
            <person name="Du Y.Z."/>
            <person name="Fujiwara H."/>
            <person name="Lorenzen M."/>
            <person name="Maselli V."/>
            <person name="Osanai M."/>
            <person name="Park Y."/>
            <person name="Robertson H.M."/>
            <person name="Tu Z."/>
            <person name="Wang J.J."/>
            <person name="Wang S."/>
            <person name="Richards S."/>
            <person name="Song H."/>
            <person name="Zhang L."/>
            <person name="Sodergren E."/>
            <person name="Werner D."/>
            <person name="Stanke M."/>
            <person name="Morgenstern B."/>
            <person name="Solovyev V."/>
            <person name="Kosarev P."/>
            <person name="Brown G."/>
            <person name="Chen H.C."/>
            <person name="Ermolaeva O."/>
            <person name="Hlavina W."/>
            <person name="Kapustin Y."/>
            <person name="Kiryutin B."/>
            <person name="Kitts P."/>
            <person name="Maglott D."/>
            <person name="Pruitt K."/>
            <person name="Sapojnikov V."/>
            <person name="Souvorov A."/>
            <person name="Mackey A.J."/>
            <person name="Waterhouse R.M."/>
            <person name="Wyder S."/>
            <person name="Zdobnov E.M."/>
            <person name="Zdobnov E.M."/>
            <person name="Wyder S."/>
            <person name="Kriventseva E.V."/>
            <person name="Kadowaki T."/>
            <person name="Bork P."/>
            <person name="Aranda M."/>
            <person name="Bao R."/>
            <person name="Beermann A."/>
            <person name="Berns N."/>
            <person name="Bolognesi R."/>
            <person name="Bonneton F."/>
            <person name="Bopp D."/>
            <person name="Brown S.J."/>
            <person name="Bucher G."/>
            <person name="Butts T."/>
            <person name="Chaumot A."/>
            <person name="Denell R.E."/>
            <person name="Ferrier D.E."/>
            <person name="Friedrich M."/>
            <person name="Gordon C.M."/>
            <person name="Jindra M."/>
            <person name="Klingler M."/>
            <person name="Lan Q."/>
            <person name="Lattorff H.M."/>
            <person name="Laudet V."/>
            <person name="von Levetsow C."/>
            <person name="Liu Z."/>
            <person name="Lutz R."/>
            <person name="Lynch J.A."/>
            <person name="da Fonseca R.N."/>
            <person name="Posnien N."/>
            <person name="Reuter R."/>
            <person name="Roth S."/>
            <person name="Savard J."/>
            <person name="Schinko J.B."/>
            <person name="Schmitt C."/>
            <person name="Schoppmeier M."/>
            <person name="Schroder R."/>
            <person name="Shippy T.D."/>
            <person name="Simonnet F."/>
            <person name="Marques-Souza H."/>
            <person name="Tautz D."/>
            <person name="Tomoyasu Y."/>
            <person name="Trauner J."/>
            <person name="Van der Zee M."/>
            <person name="Vervoort M."/>
            <person name="Wittkopp N."/>
            <person name="Wimmer E.A."/>
            <person name="Yang X."/>
            <person name="Jones A.K."/>
            <person name="Sattelle D.B."/>
            <person name="Ebert P.R."/>
            <person name="Nelson D."/>
            <person name="Scott J.G."/>
            <person name="Beeman R.W."/>
            <person name="Muthukrishnan S."/>
            <person name="Kramer K.J."/>
            <person name="Arakane Y."/>
            <person name="Beeman R.W."/>
            <person name="Zhu Q."/>
            <person name="Hogenkamp D."/>
            <person name="Dixit R."/>
            <person name="Oppert B."/>
            <person name="Jiang H."/>
            <person name="Zou Z."/>
            <person name="Marshall J."/>
            <person name="Elpidina E."/>
            <person name="Vinokurov K."/>
            <person name="Oppert C."/>
            <person name="Zou Z."/>
            <person name="Evans J."/>
            <person name="Lu Z."/>
            <person name="Zhao P."/>
            <person name="Sumathipala N."/>
            <person name="Altincicek B."/>
            <person name="Vilcinskas A."/>
            <person name="Williams M."/>
            <person name="Hultmark D."/>
            <person name="Hetru C."/>
            <person name="Jiang H."/>
            <person name="Grimmelikhuijzen C.J."/>
            <person name="Hauser F."/>
            <person name="Cazzamali G."/>
            <person name="Williamson M."/>
            <person name="Park Y."/>
            <person name="Li B."/>
            <person name="Tanaka Y."/>
            <person name="Predel R."/>
            <person name="Neupert S."/>
            <person name="Schachtner J."/>
            <person name="Verleyen P."/>
            <person name="Raible F."/>
            <person name="Bork P."/>
            <person name="Friedrich M."/>
            <person name="Walden K.K."/>
            <person name="Robertson H.M."/>
            <person name="Angeli S."/>
            <person name="Foret S."/>
            <person name="Bucher G."/>
            <person name="Schuetz S."/>
            <person name="Maleszka R."/>
            <person name="Wimmer E.A."/>
            <person name="Beeman R.W."/>
            <person name="Lorenzen M."/>
            <person name="Tomoyasu Y."/>
            <person name="Miller S.C."/>
            <person name="Grossmann D."/>
            <person name="Bucher G."/>
        </authorList>
    </citation>
    <scope>NUCLEOTIDE SEQUENCE [LARGE SCALE GENOMIC DNA]</scope>
    <source>
        <strain evidence="1 2">Georgia GA2</strain>
    </source>
</reference>
<sequence length="39" mass="4552">MSLERKASWLDPSKTKKLNYSREKCKTPSDFLIPGGYYL</sequence>
<dbReference type="EMBL" id="KQ971352">
    <property type="protein sequence ID" value="EFA07248.1"/>
    <property type="molecule type" value="Genomic_DNA"/>
</dbReference>
<dbReference type="AlphaFoldDB" id="D6WUF2"/>
<dbReference type="HOGENOM" id="CLU_3320651_0_0_1"/>
<dbReference type="Proteomes" id="UP000007266">
    <property type="component" value="Linkage group 7"/>
</dbReference>
<protein>
    <submittedName>
        <fullName evidence="1">Uncharacterized protein</fullName>
    </submittedName>
</protein>
<proteinExistence type="predicted"/>
<evidence type="ECO:0000313" key="1">
    <source>
        <dbReference type="EMBL" id="EFA07248.1"/>
    </source>
</evidence>
<evidence type="ECO:0000313" key="2">
    <source>
        <dbReference type="Proteomes" id="UP000007266"/>
    </source>
</evidence>
<reference evidence="1 2" key="2">
    <citation type="journal article" date="2010" name="Nucleic Acids Res.">
        <title>BeetleBase in 2010: revisions to provide comprehensive genomic information for Tribolium castaneum.</title>
        <authorList>
            <person name="Kim H.S."/>
            <person name="Murphy T."/>
            <person name="Xia J."/>
            <person name="Caragea D."/>
            <person name="Park Y."/>
            <person name="Beeman R.W."/>
            <person name="Lorenzen M.D."/>
            <person name="Butcher S."/>
            <person name="Manak J.R."/>
            <person name="Brown S.J."/>
        </authorList>
    </citation>
    <scope>GENOME REANNOTATION</scope>
    <source>
        <strain evidence="1 2">Georgia GA2</strain>
    </source>
</reference>
<keyword evidence="2" id="KW-1185">Reference proteome</keyword>
<organism evidence="1 2">
    <name type="scientific">Tribolium castaneum</name>
    <name type="common">Red flour beetle</name>
    <dbReference type="NCBI Taxonomy" id="7070"/>
    <lineage>
        <taxon>Eukaryota</taxon>
        <taxon>Metazoa</taxon>
        <taxon>Ecdysozoa</taxon>
        <taxon>Arthropoda</taxon>
        <taxon>Hexapoda</taxon>
        <taxon>Insecta</taxon>
        <taxon>Pterygota</taxon>
        <taxon>Neoptera</taxon>
        <taxon>Endopterygota</taxon>
        <taxon>Coleoptera</taxon>
        <taxon>Polyphaga</taxon>
        <taxon>Cucujiformia</taxon>
        <taxon>Tenebrionidae</taxon>
        <taxon>Tenebrionidae incertae sedis</taxon>
        <taxon>Tribolium</taxon>
    </lineage>
</organism>